<keyword evidence="3" id="KW-1185">Reference proteome</keyword>
<dbReference type="OrthoDB" id="637699at2"/>
<accession>A0A1I3PGX8</accession>
<protein>
    <recommendedName>
        <fullName evidence="4">GLPGLI family protein</fullName>
    </recommendedName>
</protein>
<dbReference type="EMBL" id="FORU01000004">
    <property type="protein sequence ID" value="SFJ20671.1"/>
    <property type="molecule type" value="Genomic_DNA"/>
</dbReference>
<dbReference type="AlphaFoldDB" id="A0A1I3PGX8"/>
<dbReference type="Proteomes" id="UP000243887">
    <property type="component" value="Unassembled WGS sequence"/>
</dbReference>
<feature type="chain" id="PRO_5017452428" description="GLPGLI family protein" evidence="1">
    <location>
        <begin position="21"/>
        <end position="267"/>
    </location>
</feature>
<name>A0A1I3PGX8_9FLAO</name>
<keyword evidence="1" id="KW-0732">Signal</keyword>
<proteinExistence type="predicted"/>
<reference evidence="3" key="1">
    <citation type="submission" date="2016-10" db="EMBL/GenBank/DDBJ databases">
        <authorList>
            <person name="Varghese N."/>
            <person name="Submissions S."/>
        </authorList>
    </citation>
    <scope>NUCLEOTIDE SEQUENCE [LARGE SCALE GENOMIC DNA]</scope>
    <source>
        <strain evidence="3">DSM 26542</strain>
    </source>
</reference>
<gene>
    <name evidence="2" type="ORF">SAMN04487893_104122</name>
</gene>
<evidence type="ECO:0000313" key="2">
    <source>
        <dbReference type="EMBL" id="SFJ20671.1"/>
    </source>
</evidence>
<organism evidence="2 3">
    <name type="scientific">Myroides guanonis</name>
    <dbReference type="NCBI Taxonomy" id="1150112"/>
    <lineage>
        <taxon>Bacteria</taxon>
        <taxon>Pseudomonadati</taxon>
        <taxon>Bacteroidota</taxon>
        <taxon>Flavobacteriia</taxon>
        <taxon>Flavobacteriales</taxon>
        <taxon>Flavobacteriaceae</taxon>
        <taxon>Myroides</taxon>
    </lineage>
</organism>
<dbReference type="RefSeq" id="WP_090678413.1">
    <property type="nucleotide sequence ID" value="NZ_FORU01000004.1"/>
</dbReference>
<sequence length="267" mass="30371">MLRKLLLFTFFGLMPICITAQENETDYELRSNEKKGWIIDKDGNKIEGIVKLMGDEDSPWENQLKVRFIANSDIDSSKKRQKLKVLDANDLKGYAAYDDDVLREFELISYKNFREASKNDGGGIGGKIKMIKNISQSSYIAEVLVKGPVTVYRLYALPTSVAVGEKDIQQMEKDIRDIKGNPSILVSKNGSKVEELNSSDFKKFTEDCDFVRSKMLNKEYASYNPEKEEKKKSKLGSLIKSEAELNGFKVQKMAYEIFADYNANCSK</sequence>
<feature type="signal peptide" evidence="1">
    <location>
        <begin position="1"/>
        <end position="20"/>
    </location>
</feature>
<evidence type="ECO:0000256" key="1">
    <source>
        <dbReference type="SAM" id="SignalP"/>
    </source>
</evidence>
<evidence type="ECO:0000313" key="3">
    <source>
        <dbReference type="Proteomes" id="UP000243887"/>
    </source>
</evidence>
<evidence type="ECO:0008006" key="4">
    <source>
        <dbReference type="Google" id="ProtNLM"/>
    </source>
</evidence>